<reference evidence="2 3" key="1">
    <citation type="submission" date="2017-01" db="EMBL/GenBank/DDBJ databases">
        <authorList>
            <person name="Mah S.A."/>
            <person name="Swanson W.J."/>
            <person name="Moy G.W."/>
            <person name="Vacquier V.D."/>
        </authorList>
    </citation>
    <scope>NUCLEOTIDE SEQUENCE [LARGE SCALE GENOMIC DNA]</scope>
    <source>
        <strain evidence="2 3">GSMNP</strain>
    </source>
</reference>
<dbReference type="OrthoDB" id="433738at2759"/>
<feature type="region of interest" description="Disordered" evidence="1">
    <location>
        <begin position="1"/>
        <end position="22"/>
    </location>
</feature>
<evidence type="ECO:0008006" key="4">
    <source>
        <dbReference type="Google" id="ProtNLM"/>
    </source>
</evidence>
<evidence type="ECO:0000256" key="1">
    <source>
        <dbReference type="SAM" id="MobiDB-lite"/>
    </source>
</evidence>
<comment type="caution">
    <text evidence="2">The sequence shown here is derived from an EMBL/GenBank/DDBJ whole genome shotgun (WGS) entry which is preliminary data.</text>
</comment>
<keyword evidence="3" id="KW-1185">Reference proteome</keyword>
<accession>A0A1R1Y5C8</accession>
<dbReference type="STRING" id="133412.A0A1R1Y5C8"/>
<evidence type="ECO:0000313" key="3">
    <source>
        <dbReference type="Proteomes" id="UP000187283"/>
    </source>
</evidence>
<gene>
    <name evidence="2" type="ORF">AYI70_g3131</name>
</gene>
<dbReference type="Proteomes" id="UP000187283">
    <property type="component" value="Unassembled WGS sequence"/>
</dbReference>
<protein>
    <recommendedName>
        <fullName evidence="4">Translocation protein sec72</fullName>
    </recommendedName>
</protein>
<dbReference type="AlphaFoldDB" id="A0A1R1Y5C8"/>
<organism evidence="2 3">
    <name type="scientific">Smittium culicis</name>
    <dbReference type="NCBI Taxonomy" id="133412"/>
    <lineage>
        <taxon>Eukaryota</taxon>
        <taxon>Fungi</taxon>
        <taxon>Fungi incertae sedis</taxon>
        <taxon>Zoopagomycota</taxon>
        <taxon>Kickxellomycotina</taxon>
        <taxon>Harpellomycetes</taxon>
        <taxon>Harpellales</taxon>
        <taxon>Legeriomycetaceae</taxon>
        <taxon>Smittium</taxon>
    </lineage>
</organism>
<dbReference type="EMBL" id="LSSN01000862">
    <property type="protein sequence ID" value="OMJ22005.1"/>
    <property type="molecule type" value="Genomic_DNA"/>
</dbReference>
<evidence type="ECO:0000313" key="2">
    <source>
        <dbReference type="EMBL" id="OMJ22005.1"/>
    </source>
</evidence>
<dbReference type="SUPFAM" id="SSF48452">
    <property type="entry name" value="TPR-like"/>
    <property type="match status" value="1"/>
</dbReference>
<dbReference type="Gene3D" id="1.25.40.10">
    <property type="entry name" value="Tetratricopeptide repeat domain"/>
    <property type="match status" value="1"/>
</dbReference>
<sequence>MTLETKPYGSRPTFPTKDDAPKIELAGYENMVLVDQPESRADEADPELEDGRQQFVPHETFCRGGEEVHGGTGTEQPATAVGQRAADRGRDKRAVLQPRGVFPGARERNWGKGHFRRGKALLGMGRYKEAVDSLRLAIIFDTGGNEAKVALDNALLMI</sequence>
<feature type="region of interest" description="Disordered" evidence="1">
    <location>
        <begin position="65"/>
        <end position="90"/>
    </location>
</feature>
<dbReference type="InterPro" id="IPR011990">
    <property type="entry name" value="TPR-like_helical_dom_sf"/>
</dbReference>
<name>A0A1R1Y5C8_9FUNG</name>
<proteinExistence type="predicted"/>